<feature type="compositionally biased region" description="Basic and acidic residues" evidence="1">
    <location>
        <begin position="8"/>
        <end position="17"/>
    </location>
</feature>
<evidence type="ECO:0000256" key="1">
    <source>
        <dbReference type="SAM" id="MobiDB-lite"/>
    </source>
</evidence>
<gene>
    <name evidence="2" type="ORF">MGWOODY_XGa679</name>
</gene>
<evidence type="ECO:0000313" key="2">
    <source>
        <dbReference type="EMBL" id="CUS54252.1"/>
    </source>
</evidence>
<dbReference type="EMBL" id="CZRL01000104">
    <property type="protein sequence ID" value="CUS54252.1"/>
    <property type="molecule type" value="Genomic_DNA"/>
</dbReference>
<protein>
    <submittedName>
        <fullName evidence="2">Uncharacterized protein</fullName>
    </submittedName>
</protein>
<sequence>MAVGASSDEEHVAHDPGQDPSIENELTEYIRATDPATEVIKARATQLLKVVSISV</sequence>
<accession>A0A160TUT7</accession>
<reference evidence="2" key="1">
    <citation type="submission" date="2015-10" db="EMBL/GenBank/DDBJ databases">
        <authorList>
            <person name="Gilbert D.G."/>
        </authorList>
    </citation>
    <scope>NUCLEOTIDE SEQUENCE</scope>
</reference>
<name>A0A160TUT7_9ZZZZ</name>
<proteinExistence type="predicted"/>
<dbReference type="AlphaFoldDB" id="A0A160TUT7"/>
<organism evidence="2">
    <name type="scientific">hydrothermal vent metagenome</name>
    <dbReference type="NCBI Taxonomy" id="652676"/>
    <lineage>
        <taxon>unclassified sequences</taxon>
        <taxon>metagenomes</taxon>
        <taxon>ecological metagenomes</taxon>
    </lineage>
</organism>
<feature type="region of interest" description="Disordered" evidence="1">
    <location>
        <begin position="1"/>
        <end position="23"/>
    </location>
</feature>